<keyword evidence="3" id="KW-1185">Reference proteome</keyword>
<name>A0A4R3JAK9_9PROT</name>
<evidence type="ECO:0000259" key="1">
    <source>
        <dbReference type="Pfam" id="PF00126"/>
    </source>
</evidence>
<dbReference type="InterPro" id="IPR000847">
    <property type="entry name" value="LysR_HTH_N"/>
</dbReference>
<dbReference type="Pfam" id="PF00126">
    <property type="entry name" value="HTH_1"/>
    <property type="match status" value="1"/>
</dbReference>
<dbReference type="AlphaFoldDB" id="A0A4R3JAK9"/>
<protein>
    <submittedName>
        <fullName evidence="2">Molybdate transport system regulatory protein</fullName>
    </submittedName>
</protein>
<dbReference type="RefSeq" id="WP_132939190.1">
    <property type="nucleotide sequence ID" value="NZ_CP119676.1"/>
</dbReference>
<dbReference type="PANTHER" id="PTHR30432">
    <property type="entry name" value="TRANSCRIPTIONAL REGULATOR MODE"/>
    <property type="match status" value="1"/>
</dbReference>
<dbReference type="GO" id="GO:0003700">
    <property type="term" value="F:DNA-binding transcription factor activity"/>
    <property type="evidence" value="ECO:0007669"/>
    <property type="project" value="InterPro"/>
</dbReference>
<dbReference type="EMBL" id="SLZW01000006">
    <property type="protein sequence ID" value="TCS62106.1"/>
    <property type="molecule type" value="Genomic_DNA"/>
</dbReference>
<reference evidence="2 3" key="1">
    <citation type="submission" date="2019-03" db="EMBL/GenBank/DDBJ databases">
        <title>Genomic Encyclopedia of Type Strains, Phase IV (KMG-IV): sequencing the most valuable type-strain genomes for metagenomic binning, comparative biology and taxonomic classification.</title>
        <authorList>
            <person name="Goeker M."/>
        </authorList>
    </citation>
    <scope>NUCLEOTIDE SEQUENCE [LARGE SCALE GENOMIC DNA]</scope>
    <source>
        <strain evidence="2 3">DSM 101688</strain>
    </source>
</reference>
<dbReference type="PANTHER" id="PTHR30432:SF1">
    <property type="entry name" value="DNA-BINDING TRANSCRIPTIONAL DUAL REGULATOR MODE"/>
    <property type="match status" value="1"/>
</dbReference>
<dbReference type="InterPro" id="IPR051815">
    <property type="entry name" value="Molybdate_resp_trans_reg"/>
</dbReference>
<accession>A0A4R3JAK9</accession>
<evidence type="ECO:0000313" key="3">
    <source>
        <dbReference type="Proteomes" id="UP000295304"/>
    </source>
</evidence>
<evidence type="ECO:0000313" key="2">
    <source>
        <dbReference type="EMBL" id="TCS62106.1"/>
    </source>
</evidence>
<dbReference type="SUPFAM" id="SSF46785">
    <property type="entry name" value="Winged helix' DNA-binding domain"/>
    <property type="match status" value="1"/>
</dbReference>
<feature type="domain" description="HTH lysR-type" evidence="1">
    <location>
        <begin position="27"/>
        <end position="87"/>
    </location>
</feature>
<proteinExistence type="predicted"/>
<dbReference type="OrthoDB" id="9800709at2"/>
<dbReference type="InterPro" id="IPR036390">
    <property type="entry name" value="WH_DNA-bd_sf"/>
</dbReference>
<comment type="caution">
    <text evidence="2">The sequence shown here is derived from an EMBL/GenBank/DDBJ whole genome shotgun (WGS) entry which is preliminary data.</text>
</comment>
<dbReference type="Proteomes" id="UP000295304">
    <property type="component" value="Unassembled WGS sequence"/>
</dbReference>
<organism evidence="2 3">
    <name type="scientific">Varunaivibrio sulfuroxidans</name>
    <dbReference type="NCBI Taxonomy" id="1773489"/>
    <lineage>
        <taxon>Bacteria</taxon>
        <taxon>Pseudomonadati</taxon>
        <taxon>Pseudomonadota</taxon>
        <taxon>Alphaproteobacteria</taxon>
        <taxon>Rhodospirillales</taxon>
        <taxon>Magnetovibrionaceae</taxon>
        <taxon>Varunaivibrio</taxon>
    </lineage>
</organism>
<dbReference type="Gene3D" id="1.10.10.10">
    <property type="entry name" value="Winged helix-like DNA-binding domain superfamily/Winged helix DNA-binding domain"/>
    <property type="match status" value="1"/>
</dbReference>
<gene>
    <name evidence="2" type="ORF">EDD55_10661</name>
</gene>
<dbReference type="InterPro" id="IPR036388">
    <property type="entry name" value="WH-like_DNA-bd_sf"/>
</dbReference>
<sequence length="121" mass="12866">MSSEETLNLQLRLKIRLENGTIGPGKIALLEHVEKEGSISAAGRALGVPFRRAWLLIETLNQALGRPVVQTTQGGRSGGGAKLTPLGARVVALYRGAQAQTDALRVELRESLARALDAPDS</sequence>